<sequence>MIAVFLAFDRFLMRWTARAAMTFLVLAVAVSFYQVVTRFVFEQPSTWSEVTARALDIWMVYLGIAIAFRGGTMMAVDFLLDRTRGGARLVLLALIAGLTIGVLGVLVWSGVMMVQRTQFQMLAGIDNPFTGEGIPIALVYAAIPTGAALAIVGVIARAIESARETLAGAAVASDRTILEV</sequence>
<comment type="subcellular location">
    <subcellularLocation>
        <location evidence="1 9">Cell inner membrane</location>
        <topology evidence="1 9">Multi-pass membrane protein</topology>
    </subcellularLocation>
</comment>
<evidence type="ECO:0000313" key="11">
    <source>
        <dbReference type="EMBL" id="KAA2237624.1"/>
    </source>
</evidence>
<dbReference type="Proteomes" id="UP000323142">
    <property type="component" value="Unassembled WGS sequence"/>
</dbReference>
<dbReference type="OrthoDB" id="4250245at2"/>
<name>A0A5B2VF97_9HYPH</name>
<dbReference type="GO" id="GO:0015740">
    <property type="term" value="P:C4-dicarboxylate transport"/>
    <property type="evidence" value="ECO:0007669"/>
    <property type="project" value="TreeGrafter"/>
</dbReference>
<comment type="caution">
    <text evidence="11">The sequence shown here is derived from an EMBL/GenBank/DDBJ whole genome shotgun (WGS) entry which is preliminary data.</text>
</comment>
<proteinExistence type="inferred from homology"/>
<comment type="function">
    <text evidence="9">Part of the tripartite ATP-independent periplasmic (TRAP) transport system.</text>
</comment>
<reference evidence="11 12" key="1">
    <citation type="submission" date="2019-09" db="EMBL/GenBank/DDBJ databases">
        <title>Salinarimonas rosea gen. nov., sp. nov., a new member of the a-2 subgroup of the Proteobacteria.</title>
        <authorList>
            <person name="Liu J."/>
        </authorList>
    </citation>
    <scope>NUCLEOTIDE SEQUENCE [LARGE SCALE GENOMIC DNA]</scope>
    <source>
        <strain evidence="11 12">BN140002</strain>
    </source>
</reference>
<evidence type="ECO:0000256" key="1">
    <source>
        <dbReference type="ARBA" id="ARBA00004429"/>
    </source>
</evidence>
<comment type="similarity">
    <text evidence="8 9">Belongs to the TRAP transporter small permease family.</text>
</comment>
<dbReference type="GO" id="GO:0022857">
    <property type="term" value="F:transmembrane transporter activity"/>
    <property type="evidence" value="ECO:0007669"/>
    <property type="project" value="UniProtKB-UniRule"/>
</dbReference>
<keyword evidence="3" id="KW-1003">Cell membrane</keyword>
<evidence type="ECO:0000256" key="3">
    <source>
        <dbReference type="ARBA" id="ARBA00022475"/>
    </source>
</evidence>
<accession>A0A5B2VF97</accession>
<feature type="transmembrane region" description="Helical" evidence="9">
    <location>
        <begin position="89"/>
        <end position="114"/>
    </location>
</feature>
<evidence type="ECO:0000256" key="9">
    <source>
        <dbReference type="RuleBase" id="RU369079"/>
    </source>
</evidence>
<comment type="subunit">
    <text evidence="9">The complex comprises the extracytoplasmic solute receptor protein and the two transmembrane proteins.</text>
</comment>
<evidence type="ECO:0000313" key="12">
    <source>
        <dbReference type="Proteomes" id="UP000323142"/>
    </source>
</evidence>
<feature type="transmembrane region" description="Helical" evidence="9">
    <location>
        <begin position="20"/>
        <end position="41"/>
    </location>
</feature>
<keyword evidence="5 9" id="KW-0812">Transmembrane</keyword>
<dbReference type="Pfam" id="PF04290">
    <property type="entry name" value="DctQ"/>
    <property type="match status" value="1"/>
</dbReference>
<evidence type="ECO:0000256" key="7">
    <source>
        <dbReference type="ARBA" id="ARBA00023136"/>
    </source>
</evidence>
<evidence type="ECO:0000256" key="2">
    <source>
        <dbReference type="ARBA" id="ARBA00022448"/>
    </source>
</evidence>
<evidence type="ECO:0000256" key="4">
    <source>
        <dbReference type="ARBA" id="ARBA00022519"/>
    </source>
</evidence>
<dbReference type="AlphaFoldDB" id="A0A5B2VF97"/>
<dbReference type="InterPro" id="IPR055348">
    <property type="entry name" value="DctQ"/>
</dbReference>
<dbReference type="InterPro" id="IPR007387">
    <property type="entry name" value="TRAP_DctQ"/>
</dbReference>
<evidence type="ECO:0000256" key="8">
    <source>
        <dbReference type="ARBA" id="ARBA00038436"/>
    </source>
</evidence>
<dbReference type="EMBL" id="VUOA01000018">
    <property type="protein sequence ID" value="KAA2237624.1"/>
    <property type="molecule type" value="Genomic_DNA"/>
</dbReference>
<feature type="transmembrane region" description="Helical" evidence="9">
    <location>
        <begin position="61"/>
        <end position="80"/>
    </location>
</feature>
<protein>
    <recommendedName>
        <fullName evidence="9">TRAP transporter small permease protein</fullName>
    </recommendedName>
</protein>
<evidence type="ECO:0000259" key="10">
    <source>
        <dbReference type="Pfam" id="PF04290"/>
    </source>
</evidence>
<feature type="domain" description="Tripartite ATP-independent periplasmic transporters DctQ component" evidence="10">
    <location>
        <begin position="28"/>
        <end position="163"/>
    </location>
</feature>
<keyword evidence="4 9" id="KW-0997">Cell inner membrane</keyword>
<evidence type="ECO:0000256" key="5">
    <source>
        <dbReference type="ARBA" id="ARBA00022692"/>
    </source>
</evidence>
<dbReference type="PANTHER" id="PTHR35011:SF2">
    <property type="entry name" value="2,3-DIKETO-L-GULONATE TRAP TRANSPORTER SMALL PERMEASE PROTEIN YIAM"/>
    <property type="match status" value="1"/>
</dbReference>
<gene>
    <name evidence="11" type="ORF">F0L46_08055</name>
</gene>
<dbReference type="RefSeq" id="WP_149816554.1">
    <property type="nucleotide sequence ID" value="NZ_VUOA01000018.1"/>
</dbReference>
<dbReference type="GO" id="GO:0005886">
    <property type="term" value="C:plasma membrane"/>
    <property type="evidence" value="ECO:0007669"/>
    <property type="project" value="UniProtKB-SubCell"/>
</dbReference>
<reference evidence="11 12" key="2">
    <citation type="submission" date="2019-09" db="EMBL/GenBank/DDBJ databases">
        <authorList>
            <person name="Jin C."/>
        </authorList>
    </citation>
    <scope>NUCLEOTIDE SEQUENCE [LARGE SCALE GENOMIC DNA]</scope>
    <source>
        <strain evidence="11 12">BN140002</strain>
    </source>
</reference>
<keyword evidence="12" id="KW-1185">Reference proteome</keyword>
<feature type="transmembrane region" description="Helical" evidence="9">
    <location>
        <begin position="134"/>
        <end position="156"/>
    </location>
</feature>
<organism evidence="11 12">
    <name type="scientific">Salinarimonas soli</name>
    <dbReference type="NCBI Taxonomy" id="1638099"/>
    <lineage>
        <taxon>Bacteria</taxon>
        <taxon>Pseudomonadati</taxon>
        <taxon>Pseudomonadota</taxon>
        <taxon>Alphaproteobacteria</taxon>
        <taxon>Hyphomicrobiales</taxon>
        <taxon>Salinarimonadaceae</taxon>
        <taxon>Salinarimonas</taxon>
    </lineage>
</organism>
<evidence type="ECO:0000256" key="6">
    <source>
        <dbReference type="ARBA" id="ARBA00022989"/>
    </source>
</evidence>
<dbReference type="PANTHER" id="PTHR35011">
    <property type="entry name" value="2,3-DIKETO-L-GULONATE TRAP TRANSPORTER SMALL PERMEASE PROTEIN YIAM"/>
    <property type="match status" value="1"/>
</dbReference>
<keyword evidence="6 9" id="KW-1133">Transmembrane helix</keyword>
<keyword evidence="7 9" id="KW-0472">Membrane</keyword>
<keyword evidence="2 9" id="KW-0813">Transport</keyword>